<dbReference type="Gene3D" id="1.20.1740.10">
    <property type="entry name" value="Amino acid/polyamine transporter I"/>
    <property type="match status" value="1"/>
</dbReference>
<evidence type="ECO:0000256" key="3">
    <source>
        <dbReference type="ARBA" id="ARBA00022692"/>
    </source>
</evidence>
<dbReference type="InterPro" id="IPR002293">
    <property type="entry name" value="AA/rel_permease1"/>
</dbReference>
<dbReference type="GO" id="GO:0016020">
    <property type="term" value="C:membrane"/>
    <property type="evidence" value="ECO:0007669"/>
    <property type="project" value="UniProtKB-SubCell"/>
</dbReference>
<evidence type="ECO:0000256" key="1">
    <source>
        <dbReference type="ARBA" id="ARBA00004141"/>
    </source>
</evidence>
<dbReference type="OrthoDB" id="3257095at2759"/>
<keyword evidence="5" id="KW-0472">Membrane</keyword>
<evidence type="ECO:0000256" key="6">
    <source>
        <dbReference type="SAM" id="MobiDB-lite"/>
    </source>
</evidence>
<name>A0A136JCR2_9PEZI</name>
<evidence type="ECO:0000313" key="8">
    <source>
        <dbReference type="Proteomes" id="UP000070501"/>
    </source>
</evidence>
<dbReference type="AlphaFoldDB" id="A0A136JCR2"/>
<dbReference type="PIRSF" id="PIRSF006060">
    <property type="entry name" value="AA_transporter"/>
    <property type="match status" value="1"/>
</dbReference>
<evidence type="ECO:0000256" key="2">
    <source>
        <dbReference type="ARBA" id="ARBA00022448"/>
    </source>
</evidence>
<feature type="compositionally biased region" description="Basic and acidic residues" evidence="6">
    <location>
        <begin position="1"/>
        <end position="15"/>
    </location>
</feature>
<keyword evidence="8" id="KW-1185">Reference proteome</keyword>
<dbReference type="Proteomes" id="UP000070501">
    <property type="component" value="Unassembled WGS sequence"/>
</dbReference>
<evidence type="ECO:0000256" key="4">
    <source>
        <dbReference type="ARBA" id="ARBA00022989"/>
    </source>
</evidence>
<dbReference type="GO" id="GO:0022857">
    <property type="term" value="F:transmembrane transporter activity"/>
    <property type="evidence" value="ECO:0007669"/>
    <property type="project" value="InterPro"/>
</dbReference>
<dbReference type="STRING" id="196109.A0A136JCR2"/>
<keyword evidence="4" id="KW-1133">Transmembrane helix</keyword>
<protein>
    <submittedName>
        <fullName evidence="7">Amino acid/polyamine transporter I</fullName>
    </submittedName>
</protein>
<proteinExistence type="predicted"/>
<feature type="region of interest" description="Disordered" evidence="6">
    <location>
        <begin position="1"/>
        <end position="30"/>
    </location>
</feature>
<evidence type="ECO:0000313" key="7">
    <source>
        <dbReference type="EMBL" id="KXJ94952.1"/>
    </source>
</evidence>
<dbReference type="PANTHER" id="PTHR45649:SF2">
    <property type="entry name" value="ACID PERMEASE, PUTATIVE-RELATED"/>
    <property type="match status" value="1"/>
</dbReference>
<gene>
    <name evidence="7" type="ORF">Micbo1qcDRAFT_230331</name>
</gene>
<organism evidence="7 8">
    <name type="scientific">Microdochium bolleyi</name>
    <dbReference type="NCBI Taxonomy" id="196109"/>
    <lineage>
        <taxon>Eukaryota</taxon>
        <taxon>Fungi</taxon>
        <taxon>Dikarya</taxon>
        <taxon>Ascomycota</taxon>
        <taxon>Pezizomycotina</taxon>
        <taxon>Sordariomycetes</taxon>
        <taxon>Xylariomycetidae</taxon>
        <taxon>Xylariales</taxon>
        <taxon>Microdochiaceae</taxon>
        <taxon>Microdochium</taxon>
    </lineage>
</organism>
<dbReference type="InParanoid" id="A0A136JCR2"/>
<dbReference type="Pfam" id="PF13520">
    <property type="entry name" value="AA_permease_2"/>
    <property type="match status" value="1"/>
</dbReference>
<comment type="subcellular location">
    <subcellularLocation>
        <location evidence="1">Membrane</location>
        <topology evidence="1">Multi-pass membrane protein</topology>
    </subcellularLocation>
</comment>
<dbReference type="PANTHER" id="PTHR45649">
    <property type="entry name" value="AMINO-ACID PERMEASE BAT1"/>
    <property type="match status" value="1"/>
</dbReference>
<keyword evidence="2" id="KW-0813">Transport</keyword>
<accession>A0A136JCR2</accession>
<evidence type="ECO:0000256" key="5">
    <source>
        <dbReference type="ARBA" id="ARBA00023136"/>
    </source>
</evidence>
<dbReference type="EMBL" id="KQ964246">
    <property type="protein sequence ID" value="KXJ94952.1"/>
    <property type="molecule type" value="Genomic_DNA"/>
</dbReference>
<sequence length="525" mass="57293">MATDAKEDMRSRNDPVDIAEDDNSLDEKKGNSLDRADMYRMGKVQEMRRNFRFVSIFGFSMILMASWEAALSIAVIGLMNGGTAGMIWSYFVCWMGFLLVNTSMAEMGSMAPTSGGQYHWVSEFAPRQHQKIMSFLMGWTCIIGWQALAASTAFVAGSQLCGLIVMAYPETYVFERWHATLLTMAMAAFSVLFNTVLSRKLPLVEGIVLIIHMFAFVGILVTLWVLAPRAEASVVFTEFTDGGGWGSVGTSVVVGMLAGALPLLGADAAVHMSEELRDASRTLPKTMILSTIVNGAMGWIMVITFCMCIGSLEEALASPTGVPFMQVFLNATQSPSSAIGMSCFITILTMFCNITMVATASRQLFAFARDQGVPFSGWLSQVRPGWDVPANSIFVTFVVTSLLSLINVGSPVALNSITSLSTSALLSTYIASISCIIWRRATGQPMLKSPFSLGKWGLPINIASVVFLCFIFIVAFMPPTPNPTPDLMNWTILIYGIVMLGSVVYFVLRGRHRYAGPVAYVRQLE</sequence>
<keyword evidence="3" id="KW-0812">Transmembrane</keyword>
<reference evidence="8" key="1">
    <citation type="submission" date="2016-02" db="EMBL/GenBank/DDBJ databases">
        <title>Draft genome sequence of Microdochium bolleyi, a fungal endophyte of beachgrass.</title>
        <authorList>
            <consortium name="DOE Joint Genome Institute"/>
            <person name="David A.S."/>
            <person name="May G."/>
            <person name="Haridas S."/>
            <person name="Lim J."/>
            <person name="Wang M."/>
            <person name="Labutti K."/>
            <person name="Lipzen A."/>
            <person name="Barry K."/>
            <person name="Grigoriev I.V."/>
        </authorList>
    </citation>
    <scope>NUCLEOTIDE SEQUENCE [LARGE SCALE GENOMIC DNA]</scope>
    <source>
        <strain evidence="8">J235TASD1</strain>
    </source>
</reference>